<evidence type="ECO:0000313" key="10">
    <source>
        <dbReference type="EMBL" id="MBP0047824.1"/>
    </source>
</evidence>
<gene>
    <name evidence="10" type="ORF">H9C73_03670</name>
</gene>
<evidence type="ECO:0000256" key="3">
    <source>
        <dbReference type="ARBA" id="ARBA00022692"/>
    </source>
</evidence>
<dbReference type="InterPro" id="IPR003838">
    <property type="entry name" value="ABC3_permease_C"/>
</dbReference>
<keyword evidence="2" id="KW-1003">Cell membrane</keyword>
<feature type="domain" description="MacB-like periplasmic core" evidence="9">
    <location>
        <begin position="21"/>
        <end position="243"/>
    </location>
</feature>
<sequence length="406" mass="43726">MRPADLLRFNGRLLTGQWFRTLMTLLATAVGVAAVLLLTGLGEGARRFVLNEFNLLGSDVLIMLPGRKETSGGIPPLTGEGTRDLTLADARAVESLPGIASVAPLVVGLTQVEAEGRNRELMVVGTNQRFFQMRQLEMEQGRPLPAMRLDRAEAVCVIGAEVRHSLFGQAPVLGRWLRTADRRCRVIGVMAERGVSLGTDMSESVIIPVASAQQLFNTEGLFRLFIQVRHPSLIESTKPQILQLIQARHQGERDVTLITQDSLLGVFDDILKLLTLSVGAIAAISLIVAGILIMNITLISVTQRTSEIGLLKALGASENEVHRLFLSEALMMALLGSALGVGTGYALLGAAHWMWPEFPVSVPLWALLGAIALALGVALVFAWLPARKAARLPPVLALKGLTHAQS</sequence>
<evidence type="ECO:0000259" key="9">
    <source>
        <dbReference type="Pfam" id="PF12704"/>
    </source>
</evidence>
<evidence type="ECO:0000313" key="11">
    <source>
        <dbReference type="Proteomes" id="UP000810171"/>
    </source>
</evidence>
<feature type="transmembrane region" description="Helical" evidence="7">
    <location>
        <begin position="329"/>
        <end position="352"/>
    </location>
</feature>
<dbReference type="InterPro" id="IPR050250">
    <property type="entry name" value="Macrolide_Exporter_MacB"/>
</dbReference>
<name>A0ABS3Z7Z7_9GAMM</name>
<dbReference type="RefSeq" id="WP_209286443.1">
    <property type="nucleotide sequence ID" value="NZ_JACVEW010000004.1"/>
</dbReference>
<dbReference type="InterPro" id="IPR025857">
    <property type="entry name" value="MacB_PCD"/>
</dbReference>
<keyword evidence="5 7" id="KW-0472">Membrane</keyword>
<accession>A0ABS3Z7Z7</accession>
<comment type="similarity">
    <text evidence="6">Belongs to the ABC-4 integral membrane protein family.</text>
</comment>
<evidence type="ECO:0000256" key="1">
    <source>
        <dbReference type="ARBA" id="ARBA00004651"/>
    </source>
</evidence>
<organism evidence="10 11">
    <name type="scientific">Marinobacterium alkalitolerans</name>
    <dbReference type="NCBI Taxonomy" id="1542925"/>
    <lineage>
        <taxon>Bacteria</taxon>
        <taxon>Pseudomonadati</taxon>
        <taxon>Pseudomonadota</taxon>
        <taxon>Gammaproteobacteria</taxon>
        <taxon>Oceanospirillales</taxon>
        <taxon>Oceanospirillaceae</taxon>
        <taxon>Marinobacterium</taxon>
    </lineage>
</organism>
<evidence type="ECO:0000256" key="5">
    <source>
        <dbReference type="ARBA" id="ARBA00023136"/>
    </source>
</evidence>
<keyword evidence="3 7" id="KW-0812">Transmembrane</keyword>
<dbReference type="PANTHER" id="PTHR30572">
    <property type="entry name" value="MEMBRANE COMPONENT OF TRANSPORTER-RELATED"/>
    <property type="match status" value="1"/>
</dbReference>
<keyword evidence="11" id="KW-1185">Reference proteome</keyword>
<dbReference type="PANTHER" id="PTHR30572:SF4">
    <property type="entry name" value="ABC TRANSPORTER PERMEASE YTRF"/>
    <property type="match status" value="1"/>
</dbReference>
<comment type="subcellular location">
    <subcellularLocation>
        <location evidence="1">Cell membrane</location>
        <topology evidence="1">Multi-pass membrane protein</topology>
    </subcellularLocation>
</comment>
<evidence type="ECO:0000259" key="8">
    <source>
        <dbReference type="Pfam" id="PF02687"/>
    </source>
</evidence>
<comment type="caution">
    <text evidence="10">The sequence shown here is derived from an EMBL/GenBank/DDBJ whole genome shotgun (WGS) entry which is preliminary data.</text>
</comment>
<evidence type="ECO:0000256" key="4">
    <source>
        <dbReference type="ARBA" id="ARBA00022989"/>
    </source>
</evidence>
<proteinExistence type="inferred from homology"/>
<dbReference type="Pfam" id="PF02687">
    <property type="entry name" value="FtsX"/>
    <property type="match status" value="1"/>
</dbReference>
<evidence type="ECO:0000256" key="7">
    <source>
        <dbReference type="SAM" id="Phobius"/>
    </source>
</evidence>
<reference evidence="10 11" key="1">
    <citation type="submission" date="2020-09" db="EMBL/GenBank/DDBJ databases">
        <authorList>
            <person name="Tanuku N.R.S."/>
        </authorList>
    </citation>
    <scope>NUCLEOTIDE SEQUENCE [LARGE SCALE GENOMIC DNA]</scope>
    <source>
        <strain evidence="10 11">AK62</strain>
    </source>
</reference>
<keyword evidence="4 7" id="KW-1133">Transmembrane helix</keyword>
<dbReference type="Pfam" id="PF12704">
    <property type="entry name" value="MacB_PCD"/>
    <property type="match status" value="1"/>
</dbReference>
<dbReference type="Proteomes" id="UP000810171">
    <property type="component" value="Unassembled WGS sequence"/>
</dbReference>
<feature type="domain" description="ABC3 transporter permease C-terminal" evidence="8">
    <location>
        <begin position="280"/>
        <end position="394"/>
    </location>
</feature>
<dbReference type="EMBL" id="JACVEW010000004">
    <property type="protein sequence ID" value="MBP0047824.1"/>
    <property type="molecule type" value="Genomic_DNA"/>
</dbReference>
<evidence type="ECO:0000256" key="2">
    <source>
        <dbReference type="ARBA" id="ARBA00022475"/>
    </source>
</evidence>
<feature type="transmembrane region" description="Helical" evidence="7">
    <location>
        <begin position="364"/>
        <end position="384"/>
    </location>
</feature>
<evidence type="ECO:0000256" key="6">
    <source>
        <dbReference type="ARBA" id="ARBA00038076"/>
    </source>
</evidence>
<protein>
    <submittedName>
        <fullName evidence="10">ABC transporter permease</fullName>
    </submittedName>
</protein>
<feature type="transmembrane region" description="Helical" evidence="7">
    <location>
        <begin position="273"/>
        <end position="294"/>
    </location>
</feature>
<feature type="transmembrane region" description="Helical" evidence="7">
    <location>
        <begin position="21"/>
        <end position="41"/>
    </location>
</feature>